<feature type="compositionally biased region" description="Low complexity" evidence="1">
    <location>
        <begin position="1"/>
        <end position="23"/>
    </location>
</feature>
<dbReference type="AlphaFoldDB" id="A0AAD4EXM8"/>
<evidence type="ECO:0000256" key="1">
    <source>
        <dbReference type="SAM" id="MobiDB-lite"/>
    </source>
</evidence>
<accession>A0AAD4EXM8</accession>
<organism evidence="2 3">
    <name type="scientific">Staphylotrichum longicolle</name>
    <dbReference type="NCBI Taxonomy" id="669026"/>
    <lineage>
        <taxon>Eukaryota</taxon>
        <taxon>Fungi</taxon>
        <taxon>Dikarya</taxon>
        <taxon>Ascomycota</taxon>
        <taxon>Pezizomycotina</taxon>
        <taxon>Sordariomycetes</taxon>
        <taxon>Sordariomycetidae</taxon>
        <taxon>Sordariales</taxon>
        <taxon>Chaetomiaceae</taxon>
        <taxon>Staphylotrichum</taxon>
    </lineage>
</organism>
<evidence type="ECO:0000313" key="2">
    <source>
        <dbReference type="EMBL" id="KAG7289040.1"/>
    </source>
</evidence>
<dbReference type="EMBL" id="JAHCVI010000002">
    <property type="protein sequence ID" value="KAG7289040.1"/>
    <property type="molecule type" value="Genomic_DNA"/>
</dbReference>
<proteinExistence type="predicted"/>
<evidence type="ECO:0000313" key="3">
    <source>
        <dbReference type="Proteomes" id="UP001197093"/>
    </source>
</evidence>
<gene>
    <name evidence="2" type="ORF">NEMBOFW57_005401</name>
</gene>
<feature type="compositionally biased region" description="Polar residues" evidence="1">
    <location>
        <begin position="24"/>
        <end position="35"/>
    </location>
</feature>
<protein>
    <submittedName>
        <fullName evidence="2">Uncharacterized protein</fullName>
    </submittedName>
</protein>
<reference evidence="2" key="1">
    <citation type="submission" date="2023-02" db="EMBL/GenBank/DDBJ databases">
        <authorList>
            <person name="Palmer J.M."/>
        </authorList>
    </citation>
    <scope>NUCLEOTIDE SEQUENCE</scope>
    <source>
        <strain evidence="2">FW57</strain>
    </source>
</reference>
<comment type="caution">
    <text evidence="2">The sequence shown here is derived from an EMBL/GenBank/DDBJ whole genome shotgun (WGS) entry which is preliminary data.</text>
</comment>
<dbReference type="Proteomes" id="UP001197093">
    <property type="component" value="Unassembled WGS sequence"/>
</dbReference>
<sequence length="89" mass="9947">MNAPLRTALARAARSTPSSLASTQLRRYSQQQHRPSATVGPPESQGAFYKTFTRPVAKCALLAVFVYQLAYFGWTKLEADEIKEERQGE</sequence>
<name>A0AAD4EXM8_9PEZI</name>
<feature type="region of interest" description="Disordered" evidence="1">
    <location>
        <begin position="1"/>
        <end position="44"/>
    </location>
</feature>
<keyword evidence="3" id="KW-1185">Reference proteome</keyword>